<sequence>MASILNSPSMSQLKQVIGTSQDSSFVKKSGGTLTKPDFALGYTTKREEVAYKKLSDTPTVKSRGGIEFGKKSAVAMDTVVALSMRFNTGAAEFGKSLLKEKLMDLRANGTSELAQRLSDLSESEIDEMVMTFANDKPELFLGVGGSAAEMLSKVAVKTRHGEGVVPLKSLETEDNRGVVKGVQRVTIGDLKDVIKVIDRTMNASIEDQLPGFATKWLDKHDEANLRLSPGKADELLSTLDRLCGIERDPVASLRLSDRQAQDLLSTLDRIGS</sequence>
<protein>
    <submittedName>
        <fullName evidence="1">Uncharacterized protein</fullName>
    </submittedName>
</protein>
<evidence type="ECO:0000313" key="1">
    <source>
        <dbReference type="EMBL" id="KPL52799.1"/>
    </source>
</evidence>
<reference evidence="1 2" key="2">
    <citation type="submission" date="2015-10" db="EMBL/GenBank/DDBJ databases">
        <title>Draft Genome Sequence of Prosthecomicrobium hirschii ATCC 27832.</title>
        <authorList>
            <person name="Daniel J."/>
            <person name="Givan S.A."/>
            <person name="Brun Y.V."/>
            <person name="Brown P.J."/>
        </authorList>
    </citation>
    <scope>NUCLEOTIDE SEQUENCE [LARGE SCALE GENOMIC DNA]</scope>
    <source>
        <strain evidence="1 2">16</strain>
    </source>
</reference>
<proteinExistence type="predicted"/>
<organism evidence="1 2">
    <name type="scientific">Prosthecodimorpha hirschii</name>
    <dbReference type="NCBI Taxonomy" id="665126"/>
    <lineage>
        <taxon>Bacteria</taxon>
        <taxon>Pseudomonadati</taxon>
        <taxon>Pseudomonadota</taxon>
        <taxon>Alphaproteobacteria</taxon>
        <taxon>Hyphomicrobiales</taxon>
        <taxon>Ancalomicrobiaceae</taxon>
        <taxon>Prosthecodimorpha</taxon>
    </lineage>
</organism>
<comment type="caution">
    <text evidence="1">The sequence shown here is derived from an EMBL/GenBank/DDBJ whole genome shotgun (WGS) entry which is preliminary data.</text>
</comment>
<name>A0A0P6VQL7_9HYPH</name>
<dbReference type="AlphaFoldDB" id="A0A0P6VQL7"/>
<evidence type="ECO:0000313" key="2">
    <source>
        <dbReference type="Proteomes" id="UP000048984"/>
    </source>
</evidence>
<dbReference type="EMBL" id="LJYW01000001">
    <property type="protein sequence ID" value="KPL52799.1"/>
    <property type="molecule type" value="Genomic_DNA"/>
</dbReference>
<dbReference type="Proteomes" id="UP000048984">
    <property type="component" value="Unassembled WGS sequence"/>
</dbReference>
<gene>
    <name evidence="1" type="ORF">ABB55_11725</name>
</gene>
<dbReference type="RefSeq" id="WP_054358962.1">
    <property type="nucleotide sequence ID" value="NZ_LJYW01000001.1"/>
</dbReference>
<keyword evidence="2" id="KW-1185">Reference proteome</keyword>
<accession>A0A0P6VQL7</accession>
<reference evidence="1 2" key="1">
    <citation type="submission" date="2015-09" db="EMBL/GenBank/DDBJ databases">
        <authorList>
            <person name="Jackson K.R."/>
            <person name="Lunt B.L."/>
            <person name="Fisher J.N.B."/>
            <person name="Gardner A.V."/>
            <person name="Bailey M.E."/>
            <person name="Deus L.M."/>
            <person name="Earl A.S."/>
            <person name="Gibby P.D."/>
            <person name="Hartmann K.A."/>
            <person name="Liu J.E."/>
            <person name="Manci A.M."/>
            <person name="Nielsen D.A."/>
            <person name="Solomon M.B."/>
            <person name="Breakwell D.P."/>
            <person name="Burnett S.H."/>
            <person name="Grose J.H."/>
        </authorList>
    </citation>
    <scope>NUCLEOTIDE SEQUENCE [LARGE SCALE GENOMIC DNA]</scope>
    <source>
        <strain evidence="1 2">16</strain>
    </source>
</reference>